<organism evidence="2 3">
    <name type="scientific">Haoranjiania flava</name>
    <dbReference type="NCBI Taxonomy" id="1856322"/>
    <lineage>
        <taxon>Bacteria</taxon>
        <taxon>Pseudomonadati</taxon>
        <taxon>Bacteroidota</taxon>
        <taxon>Chitinophagia</taxon>
        <taxon>Chitinophagales</taxon>
        <taxon>Chitinophagaceae</taxon>
        <taxon>Haoranjiania</taxon>
    </lineage>
</organism>
<protein>
    <submittedName>
        <fullName evidence="2">Glycoside hydrolase</fullName>
    </submittedName>
</protein>
<dbReference type="PROSITE" id="PS51257">
    <property type="entry name" value="PROKAR_LIPOPROTEIN"/>
    <property type="match status" value="1"/>
</dbReference>
<keyword evidence="2" id="KW-0378">Hydrolase</keyword>
<keyword evidence="3" id="KW-1185">Reference proteome</keyword>
<name>A0AAE3IM62_9BACT</name>
<evidence type="ECO:0000313" key="3">
    <source>
        <dbReference type="Proteomes" id="UP001209317"/>
    </source>
</evidence>
<sequence length="389" mass="44530">MKYLYVLYMVLVSVGCGKYVSQKSPVENSSHLLPEIEWLETSRKQLMNSSFSQGYYSYPRMIQLSNNDLMYVYECNGNVYMNSSNDLGETWQNDQLIAQRRDNINATVPEIIALKNGEIIIAYNLRPAQNSNNGYDPAKQFSIAIKKSSDKGKNWSEERILYKGGYHFENGCWEPAMVQLPDNSLYLFFSNEAIYTESNEQNISVLKSSDNGNTWSSTPGIISFAKNARDGMPVPIIDNSGKLIFSIEDNSDGGEFKPSVLTTGLPWTGEIINEHSQKRKKLLRNIFSKEVYAGAPFLRQLNTGEFFLSFQTTYKRTHKWNLSTFYMVSFDKEFNKFRILDPPFRIPNDKAALWNSFVILNDNKTIIALTATNAFNDYNAIWMIKGKIK</sequence>
<dbReference type="PANTHER" id="PTHR38792:SF3">
    <property type="entry name" value="BNR_ASP-BOX REPEAT DOMAIN PROTEIN (AFU_ORTHOLOGUE AFUA_7G06430)-RELATED"/>
    <property type="match status" value="1"/>
</dbReference>
<dbReference type="PANTHER" id="PTHR38792">
    <property type="entry name" value="BNR/ASP-BOX REPEAT DOMAIN PROTEIN (AFU_ORTHOLOGUE AFUA_7G06430)-RELATED"/>
    <property type="match status" value="1"/>
</dbReference>
<dbReference type="InterPro" id="IPR036278">
    <property type="entry name" value="Sialidase_sf"/>
</dbReference>
<dbReference type="InterPro" id="IPR011040">
    <property type="entry name" value="Sialidase"/>
</dbReference>
<dbReference type="SUPFAM" id="SSF50939">
    <property type="entry name" value="Sialidases"/>
    <property type="match status" value="1"/>
</dbReference>
<comment type="caution">
    <text evidence="2">The sequence shown here is derived from an EMBL/GenBank/DDBJ whole genome shotgun (WGS) entry which is preliminary data.</text>
</comment>
<proteinExistence type="predicted"/>
<evidence type="ECO:0000259" key="1">
    <source>
        <dbReference type="Pfam" id="PF13088"/>
    </source>
</evidence>
<dbReference type="Pfam" id="PF13088">
    <property type="entry name" value="BNR_2"/>
    <property type="match status" value="1"/>
</dbReference>
<gene>
    <name evidence="2" type="ORF">OD355_04030</name>
</gene>
<dbReference type="AlphaFoldDB" id="A0AAE3IM62"/>
<accession>A0AAE3IM62</accession>
<feature type="domain" description="Sialidase" evidence="1">
    <location>
        <begin position="142"/>
        <end position="217"/>
    </location>
</feature>
<reference evidence="2" key="1">
    <citation type="submission" date="2022-10" db="EMBL/GenBank/DDBJ databases">
        <authorList>
            <person name="Kim H.S."/>
            <person name="Kim J.-S."/>
            <person name="Suh M.K."/>
            <person name="Eom M.K."/>
            <person name="Lee J.-S."/>
        </authorList>
    </citation>
    <scope>NUCLEOTIDE SEQUENCE</scope>
    <source>
        <strain evidence="2">LIP-5</strain>
    </source>
</reference>
<dbReference type="EMBL" id="JAOTPL010000004">
    <property type="protein sequence ID" value="MCU7693683.1"/>
    <property type="molecule type" value="Genomic_DNA"/>
</dbReference>
<dbReference type="Gene3D" id="2.120.10.10">
    <property type="match status" value="1"/>
</dbReference>
<dbReference type="Proteomes" id="UP001209317">
    <property type="component" value="Unassembled WGS sequence"/>
</dbReference>
<dbReference type="RefSeq" id="WP_263037170.1">
    <property type="nucleotide sequence ID" value="NZ_JAOTPL010000004.1"/>
</dbReference>
<dbReference type="CDD" id="cd15482">
    <property type="entry name" value="Sialidase_non-viral"/>
    <property type="match status" value="1"/>
</dbReference>
<evidence type="ECO:0000313" key="2">
    <source>
        <dbReference type="EMBL" id="MCU7693683.1"/>
    </source>
</evidence>
<dbReference type="GO" id="GO:0016787">
    <property type="term" value="F:hydrolase activity"/>
    <property type="evidence" value="ECO:0007669"/>
    <property type="project" value="UniProtKB-KW"/>
</dbReference>